<dbReference type="EMBL" id="BPRC01000026">
    <property type="protein sequence ID" value="GJE67399.1"/>
    <property type="molecule type" value="Genomic_DNA"/>
</dbReference>
<proteinExistence type="predicted"/>
<reference evidence="1" key="2">
    <citation type="submission" date="2021-08" db="EMBL/GenBank/DDBJ databases">
        <authorList>
            <person name="Tani A."/>
            <person name="Ola A."/>
            <person name="Ogura Y."/>
            <person name="Katsura K."/>
            <person name="Hayashi T."/>
        </authorList>
    </citation>
    <scope>NUCLEOTIDE SEQUENCE</scope>
    <source>
        <strain evidence="1">NBRC 15686</strain>
    </source>
</reference>
<protein>
    <submittedName>
        <fullName evidence="1">Uncharacterized protein</fullName>
    </submittedName>
</protein>
<evidence type="ECO:0000313" key="2">
    <source>
        <dbReference type="Proteomes" id="UP001055039"/>
    </source>
</evidence>
<accession>A0ABQ4UJS2</accession>
<reference evidence="1" key="1">
    <citation type="journal article" date="2021" name="Front. Microbiol.">
        <title>Comprehensive Comparative Genomics and Phenotyping of Methylobacterium Species.</title>
        <authorList>
            <person name="Alessa O."/>
            <person name="Ogura Y."/>
            <person name="Fujitani Y."/>
            <person name="Takami H."/>
            <person name="Hayashi T."/>
            <person name="Sahin N."/>
            <person name="Tani A."/>
        </authorList>
    </citation>
    <scope>NUCLEOTIDE SEQUENCE</scope>
    <source>
        <strain evidence="1">NBRC 15686</strain>
    </source>
</reference>
<evidence type="ECO:0000313" key="1">
    <source>
        <dbReference type="EMBL" id="GJE67399.1"/>
    </source>
</evidence>
<keyword evidence="2" id="KW-1185">Reference proteome</keyword>
<dbReference type="Proteomes" id="UP001055039">
    <property type="component" value="Unassembled WGS sequence"/>
</dbReference>
<comment type="caution">
    <text evidence="1">The sequence shown here is derived from an EMBL/GenBank/DDBJ whole genome shotgun (WGS) entry which is preliminary data.</text>
</comment>
<name>A0ABQ4UJS2_9HYPH</name>
<gene>
    <name evidence="1" type="ORF">LNAOJCKE_4630</name>
</gene>
<organism evidence="1 2">
    <name type="scientific">Methylorubrum aminovorans</name>
    <dbReference type="NCBI Taxonomy" id="269069"/>
    <lineage>
        <taxon>Bacteria</taxon>
        <taxon>Pseudomonadati</taxon>
        <taxon>Pseudomonadota</taxon>
        <taxon>Alphaproteobacteria</taxon>
        <taxon>Hyphomicrobiales</taxon>
        <taxon>Methylobacteriaceae</taxon>
        <taxon>Methylorubrum</taxon>
    </lineage>
</organism>
<sequence length="94" mass="11037">MAVYIVTWNFNKEKPNYAKARADFLKVLDGYATIRDRDLESVRFFSTSQTAQQLANSLHTPLDNNDALFVSWLRPSEYSGWLHSDIWKWIEPKL</sequence>